<dbReference type="EC" id="2.1.1.37" evidence="2"/>
<dbReference type="STRING" id="3775.A0A1Q3BJP5"/>
<keyword evidence="8" id="KW-0539">Nucleus</keyword>
<dbReference type="Gene3D" id="3.40.50.150">
    <property type="entry name" value="Vaccinia Virus protein VP39"/>
    <property type="match status" value="2"/>
</dbReference>
<keyword evidence="3 9" id="KW-0489">Methyltransferase</keyword>
<gene>
    <name evidence="12" type="ORF">CFOL_v3_11456</name>
</gene>
<feature type="active site" evidence="9">
    <location>
        <position position="600"/>
    </location>
</feature>
<accession>A0A1Q3BJP5</accession>
<reference evidence="13" key="1">
    <citation type="submission" date="2016-04" db="EMBL/GenBank/DDBJ databases">
        <title>Cephalotus genome sequencing.</title>
        <authorList>
            <person name="Fukushima K."/>
            <person name="Hasebe M."/>
            <person name="Fang X."/>
        </authorList>
    </citation>
    <scope>NUCLEOTIDE SEQUENCE [LARGE SCALE GENOMIC DNA]</scope>
    <source>
        <strain evidence="13">cv. St1</strain>
    </source>
</reference>
<evidence type="ECO:0000313" key="13">
    <source>
        <dbReference type="Proteomes" id="UP000187406"/>
    </source>
</evidence>
<organism evidence="12 13">
    <name type="scientific">Cephalotus follicularis</name>
    <name type="common">Albany pitcher plant</name>
    <dbReference type="NCBI Taxonomy" id="3775"/>
    <lineage>
        <taxon>Eukaryota</taxon>
        <taxon>Viridiplantae</taxon>
        <taxon>Streptophyta</taxon>
        <taxon>Embryophyta</taxon>
        <taxon>Tracheophyta</taxon>
        <taxon>Spermatophyta</taxon>
        <taxon>Magnoliopsida</taxon>
        <taxon>eudicotyledons</taxon>
        <taxon>Gunneridae</taxon>
        <taxon>Pentapetalae</taxon>
        <taxon>rosids</taxon>
        <taxon>fabids</taxon>
        <taxon>Oxalidales</taxon>
        <taxon>Cephalotaceae</taxon>
        <taxon>Cephalotus</taxon>
    </lineage>
</organism>
<evidence type="ECO:0000256" key="4">
    <source>
        <dbReference type="ARBA" id="ARBA00022679"/>
    </source>
</evidence>
<evidence type="ECO:0000256" key="9">
    <source>
        <dbReference type="PROSITE-ProRule" id="PRU01016"/>
    </source>
</evidence>
<dbReference type="AlphaFoldDB" id="A0A1Q3BJP5"/>
<dbReference type="InterPro" id="IPR001525">
    <property type="entry name" value="C5_MeTfrase"/>
</dbReference>
<evidence type="ECO:0000313" key="12">
    <source>
        <dbReference type="EMBL" id="GAV67953.1"/>
    </source>
</evidence>
<keyword evidence="13" id="KW-1185">Reference proteome</keyword>
<dbReference type="OrthoDB" id="641149at2759"/>
<evidence type="ECO:0000256" key="6">
    <source>
        <dbReference type="ARBA" id="ARBA00022737"/>
    </source>
</evidence>
<dbReference type="InterPro" id="IPR015940">
    <property type="entry name" value="UBA"/>
</dbReference>
<sequence length="639" mass="71590">MDGNISGGEGDNFDWGTEDEQEIDNFSFSPSCYTLLGRAGSAEASGTKVVDHFVGMGFPEEIVAEAIKENGEENTDLILETLLRYSASSSASSSNSKLIDHFVGMGFSEDLVAKAIQENGEGNTDSILETLLTYSALETLPAEQPHVEEQPQIGEQTHIGEQPHFDSDQFSSEYEGSFLDDFSDMDSCSESEDVTNAVSGEDNRLLFLARMGYTAEDALIAIERCGPDSTVAELTDFICAAQMSKAADLLLGDEDKPRPQPKRKCFHYDILKRKKQLRLEKKLPNDHEELIRLPNPMIGYGVPNESPPFVHRTLPDAAKGPPYFFYENVALAPKGVWDTISRFLYEVEPEFVDSRYFCAAARKRGYIHNLPIQNRFPLLPTPPLTIQEAFPLTRKWWPSWDMRTKLNCLQTCIGSAKLTERIRKALKDSDDDHPPSLAVQKYVLEECRKWNLVWVGRNKVATLEADEVEMLLGFPKNHTRGISRTDRYKSLGNSFQVDTVAYQLSVLKDMFPRGINLLSLFSGIGGAEVALHRLGIPLKNVVAVEISEVNRNIVRGWWEQTNQRGNLIHIADVQEVDGDRLEQLMNSFGGFDLVVGGSPCNNLAGSNRHHRDGLEGRESSLFYDYCRILDLVNCITKRT</sequence>
<dbReference type="InParanoid" id="A0A1Q3BJP5"/>
<dbReference type="FunCoup" id="A0A1Q3BJP5">
    <property type="interactions" value="2193"/>
</dbReference>
<comment type="caution">
    <text evidence="12">The sequence shown here is derived from an EMBL/GenBank/DDBJ whole genome shotgun (WGS) entry which is preliminary data.</text>
</comment>
<dbReference type="InterPro" id="IPR050390">
    <property type="entry name" value="C5-Methyltransferase"/>
</dbReference>
<dbReference type="Proteomes" id="UP000187406">
    <property type="component" value="Unassembled WGS sequence"/>
</dbReference>
<dbReference type="InterPro" id="IPR030380">
    <property type="entry name" value="SAM_MeTfrase_DRM"/>
</dbReference>
<evidence type="ECO:0000256" key="8">
    <source>
        <dbReference type="ARBA" id="ARBA00023242"/>
    </source>
</evidence>
<keyword evidence="5 9" id="KW-0949">S-adenosyl-L-methionine</keyword>
<keyword evidence="6" id="KW-0677">Repeat</keyword>
<dbReference type="Pfam" id="PF00145">
    <property type="entry name" value="DNA_methylase"/>
    <property type="match status" value="1"/>
</dbReference>
<evidence type="ECO:0000256" key="7">
    <source>
        <dbReference type="ARBA" id="ARBA00023125"/>
    </source>
</evidence>
<keyword evidence="7" id="KW-0238">DNA-binding</keyword>
<dbReference type="Gene3D" id="1.10.8.10">
    <property type="entry name" value="DNA helicase RuvA subunit, C-terminal domain"/>
    <property type="match status" value="2"/>
</dbReference>
<protein>
    <recommendedName>
        <fullName evidence="2">DNA (cytosine-5-)-methyltransferase</fullName>
        <ecNumber evidence="2">2.1.1.37</ecNumber>
    </recommendedName>
</protein>
<dbReference type="EMBL" id="BDDD01000596">
    <property type="protein sequence ID" value="GAV67953.1"/>
    <property type="molecule type" value="Genomic_DNA"/>
</dbReference>
<evidence type="ECO:0000259" key="11">
    <source>
        <dbReference type="PROSITE" id="PS51680"/>
    </source>
</evidence>
<name>A0A1Q3BJP5_CEPFO</name>
<dbReference type="GO" id="GO:0003677">
    <property type="term" value="F:DNA binding"/>
    <property type="evidence" value="ECO:0007669"/>
    <property type="project" value="UniProtKB-KW"/>
</dbReference>
<dbReference type="InterPro" id="IPR029063">
    <property type="entry name" value="SAM-dependent_MTases_sf"/>
</dbReference>
<evidence type="ECO:0000256" key="5">
    <source>
        <dbReference type="ARBA" id="ARBA00022691"/>
    </source>
</evidence>
<dbReference type="GO" id="GO:0003886">
    <property type="term" value="F:DNA (cytosine-5-)-methyltransferase activity"/>
    <property type="evidence" value="ECO:0007669"/>
    <property type="project" value="UniProtKB-EC"/>
</dbReference>
<dbReference type="GO" id="GO:0005634">
    <property type="term" value="C:nucleus"/>
    <property type="evidence" value="ECO:0007669"/>
    <property type="project" value="UniProtKB-SubCell"/>
</dbReference>
<proteinExistence type="inferred from homology"/>
<feature type="domain" description="SAM-dependent MTase DRM-type" evidence="11">
    <location>
        <begin position="310"/>
        <end position="639"/>
    </location>
</feature>
<feature type="domain" description="UBA" evidence="10">
    <location>
        <begin position="93"/>
        <end position="134"/>
    </location>
</feature>
<dbReference type="PROSITE" id="PS51679">
    <property type="entry name" value="SAM_MT_C5"/>
    <property type="match status" value="1"/>
</dbReference>
<dbReference type="PANTHER" id="PTHR23068">
    <property type="entry name" value="DNA CYTOSINE-5- -METHYLTRANSFERASE 3-RELATED"/>
    <property type="match status" value="1"/>
</dbReference>
<evidence type="ECO:0000256" key="2">
    <source>
        <dbReference type="ARBA" id="ARBA00011975"/>
    </source>
</evidence>
<keyword evidence="4 9" id="KW-0808">Transferase</keyword>
<evidence type="ECO:0000259" key="10">
    <source>
        <dbReference type="PROSITE" id="PS50030"/>
    </source>
</evidence>
<evidence type="ECO:0000256" key="1">
    <source>
        <dbReference type="ARBA" id="ARBA00004123"/>
    </source>
</evidence>
<dbReference type="PANTHER" id="PTHR23068:SF25">
    <property type="entry name" value="DNA (CYTOSINE-5)-METHYLTRANSFERASE DRM2"/>
    <property type="match status" value="1"/>
</dbReference>
<dbReference type="GO" id="GO:0032259">
    <property type="term" value="P:methylation"/>
    <property type="evidence" value="ECO:0007669"/>
    <property type="project" value="UniProtKB-KW"/>
</dbReference>
<comment type="similarity">
    <text evidence="9">Belongs to the class I-like SAM-binding methyltransferase superfamily. C5-methyltransferase family.</text>
</comment>
<dbReference type="PROSITE" id="PS51680">
    <property type="entry name" value="SAM_MT_DRM"/>
    <property type="match status" value="1"/>
</dbReference>
<comment type="subcellular location">
    <subcellularLocation>
        <location evidence="1">Nucleus</location>
    </subcellularLocation>
</comment>
<evidence type="ECO:0000256" key="3">
    <source>
        <dbReference type="ARBA" id="ARBA00022603"/>
    </source>
</evidence>
<dbReference type="PROSITE" id="PS50030">
    <property type="entry name" value="UBA"/>
    <property type="match status" value="1"/>
</dbReference>
<dbReference type="SUPFAM" id="SSF53335">
    <property type="entry name" value="S-adenosyl-L-methionine-dependent methyltransferases"/>
    <property type="match status" value="2"/>
</dbReference>